<keyword evidence="2" id="KW-0813">Transport</keyword>
<evidence type="ECO:0000313" key="12">
    <source>
        <dbReference type="EMBL" id="GIX77051.1"/>
    </source>
</evidence>
<keyword evidence="9" id="KW-1071">Ligand-gated ion channel</keyword>
<dbReference type="Gene3D" id="3.40.190.10">
    <property type="entry name" value="Periplasmic binding protein-like II"/>
    <property type="match status" value="1"/>
</dbReference>
<keyword evidence="3" id="KW-0812">Transmembrane</keyword>
<evidence type="ECO:0000256" key="1">
    <source>
        <dbReference type="ARBA" id="ARBA00004141"/>
    </source>
</evidence>
<evidence type="ECO:0000256" key="2">
    <source>
        <dbReference type="ARBA" id="ARBA00022448"/>
    </source>
</evidence>
<evidence type="ECO:0000256" key="10">
    <source>
        <dbReference type="ARBA" id="ARBA00023303"/>
    </source>
</evidence>
<evidence type="ECO:0000256" key="6">
    <source>
        <dbReference type="ARBA" id="ARBA00023136"/>
    </source>
</evidence>
<evidence type="ECO:0000313" key="13">
    <source>
        <dbReference type="Proteomes" id="UP001054945"/>
    </source>
</evidence>
<name>A0AAV4N077_CAEEX</name>
<keyword evidence="6" id="KW-0472">Membrane</keyword>
<comment type="subcellular location">
    <subcellularLocation>
        <location evidence="1">Membrane</location>
        <topology evidence="1">Multi-pass membrane protein</topology>
    </subcellularLocation>
</comment>
<proteinExistence type="predicted"/>
<dbReference type="InterPro" id="IPR019594">
    <property type="entry name" value="Glu/Gly-bd"/>
</dbReference>
<comment type="caution">
    <text evidence="12">The sequence shown here is derived from an EMBL/GenBank/DDBJ whole genome shotgun (WGS) entry which is preliminary data.</text>
</comment>
<keyword evidence="4" id="KW-1133">Transmembrane helix</keyword>
<dbReference type="SUPFAM" id="SSF53850">
    <property type="entry name" value="Periplasmic binding protein-like II"/>
    <property type="match status" value="1"/>
</dbReference>
<dbReference type="Pfam" id="PF10613">
    <property type="entry name" value="Lig_chan-Glu_bd"/>
    <property type="match status" value="1"/>
</dbReference>
<evidence type="ECO:0000256" key="4">
    <source>
        <dbReference type="ARBA" id="ARBA00022989"/>
    </source>
</evidence>
<evidence type="ECO:0000256" key="8">
    <source>
        <dbReference type="ARBA" id="ARBA00023180"/>
    </source>
</evidence>
<keyword evidence="8" id="KW-0325">Glycoprotein</keyword>
<keyword evidence="5" id="KW-0406">Ion transport</keyword>
<keyword evidence="7" id="KW-0675">Receptor</keyword>
<protein>
    <submittedName>
        <fullName evidence="12">Lig_chan-Glu_bd domain-containing protein</fullName>
    </submittedName>
</protein>
<dbReference type="GO" id="GO:0015276">
    <property type="term" value="F:ligand-gated monoatomic ion channel activity"/>
    <property type="evidence" value="ECO:0007669"/>
    <property type="project" value="InterPro"/>
</dbReference>
<accession>A0AAV4N077</accession>
<dbReference type="AlphaFoldDB" id="A0AAV4N077"/>
<evidence type="ECO:0000256" key="9">
    <source>
        <dbReference type="ARBA" id="ARBA00023286"/>
    </source>
</evidence>
<organism evidence="12 13">
    <name type="scientific">Caerostris extrusa</name>
    <name type="common">Bark spider</name>
    <name type="synonym">Caerostris bankana</name>
    <dbReference type="NCBI Taxonomy" id="172846"/>
    <lineage>
        <taxon>Eukaryota</taxon>
        <taxon>Metazoa</taxon>
        <taxon>Ecdysozoa</taxon>
        <taxon>Arthropoda</taxon>
        <taxon>Chelicerata</taxon>
        <taxon>Arachnida</taxon>
        <taxon>Araneae</taxon>
        <taxon>Araneomorphae</taxon>
        <taxon>Entelegynae</taxon>
        <taxon>Araneoidea</taxon>
        <taxon>Araneidae</taxon>
        <taxon>Caerostris</taxon>
    </lineage>
</organism>
<dbReference type="EMBL" id="BPLR01020296">
    <property type="protein sequence ID" value="GIX77051.1"/>
    <property type="molecule type" value="Genomic_DNA"/>
</dbReference>
<gene>
    <name evidence="12" type="primary">AVEN_241521_1</name>
    <name evidence="12" type="ORF">CEXT_633241</name>
</gene>
<keyword evidence="13" id="KW-1185">Reference proteome</keyword>
<dbReference type="Proteomes" id="UP001054945">
    <property type="component" value="Unassembled WGS sequence"/>
</dbReference>
<feature type="domain" description="Ionotropic glutamate receptor L-glutamate and glycine-binding" evidence="11">
    <location>
        <begin position="23"/>
        <end position="107"/>
    </location>
</feature>
<reference evidence="12 13" key="1">
    <citation type="submission" date="2021-06" db="EMBL/GenBank/DDBJ databases">
        <title>Caerostris extrusa draft genome.</title>
        <authorList>
            <person name="Kono N."/>
            <person name="Arakawa K."/>
        </authorList>
    </citation>
    <scope>NUCLEOTIDE SEQUENCE [LARGE SCALE GENOMIC DNA]</scope>
</reference>
<evidence type="ECO:0000259" key="11">
    <source>
        <dbReference type="Pfam" id="PF10613"/>
    </source>
</evidence>
<sequence>MKLNSKITVAVNPSIQYLLFNLSADGTIHYSVFEGKFLEVVMKALGLPYNLVFPEDGLVGDEISPGNWTGMMGIIQRDEADLAYTHLPINEQRNKLVDFSRFYSMEEYVFVFTISRSKKKSPLTLFLSFQN</sequence>
<dbReference type="GO" id="GO:0016020">
    <property type="term" value="C:membrane"/>
    <property type="evidence" value="ECO:0007669"/>
    <property type="project" value="UniProtKB-SubCell"/>
</dbReference>
<keyword evidence="10" id="KW-0407">Ion channel</keyword>
<evidence type="ECO:0000256" key="5">
    <source>
        <dbReference type="ARBA" id="ARBA00023065"/>
    </source>
</evidence>
<evidence type="ECO:0000256" key="7">
    <source>
        <dbReference type="ARBA" id="ARBA00023170"/>
    </source>
</evidence>
<evidence type="ECO:0000256" key="3">
    <source>
        <dbReference type="ARBA" id="ARBA00022692"/>
    </source>
</evidence>